<accession>A0ABP3HNM1</accession>
<keyword evidence="3" id="KW-1185">Reference proteome</keyword>
<sequence>MNRRQFIQRSLLGTGALAAAGGGLWLSSEQVSREQLSMELALAKLDSLQPQQLSATGDWNLFQIFSHCAQSIEYSLSGFPEHKSPVFKHTLGKAAFAVFSARGEMAHSLSEPIPGAPTIAAQGEVNSAIRRFRQAMLTFQAHQGPLAPHFAYGELSKADYEVAHVMHFYNHLEEVQGAGA</sequence>
<dbReference type="InterPro" id="IPR019546">
    <property type="entry name" value="TAT_signal_bac_arc"/>
</dbReference>
<dbReference type="Pfam" id="PF07606">
    <property type="entry name" value="DUF1569"/>
    <property type="match status" value="1"/>
</dbReference>
<evidence type="ECO:0000256" key="1">
    <source>
        <dbReference type="ARBA" id="ARBA00022729"/>
    </source>
</evidence>
<evidence type="ECO:0008006" key="4">
    <source>
        <dbReference type="Google" id="ProtNLM"/>
    </source>
</evidence>
<evidence type="ECO:0000313" key="2">
    <source>
        <dbReference type="EMBL" id="GAA0373405.1"/>
    </source>
</evidence>
<keyword evidence="1" id="KW-0732">Signal</keyword>
<evidence type="ECO:0000313" key="3">
    <source>
        <dbReference type="Proteomes" id="UP001501757"/>
    </source>
</evidence>
<proteinExistence type="predicted"/>
<dbReference type="NCBIfam" id="TIGR01409">
    <property type="entry name" value="TAT_signal_seq"/>
    <property type="match status" value="1"/>
</dbReference>
<dbReference type="EMBL" id="BAAAEI010000030">
    <property type="protein sequence ID" value="GAA0373405.1"/>
    <property type="molecule type" value="Genomic_DNA"/>
</dbReference>
<comment type="caution">
    <text evidence="2">The sequence shown here is derived from an EMBL/GenBank/DDBJ whole genome shotgun (WGS) entry which is preliminary data.</text>
</comment>
<reference evidence="3" key="1">
    <citation type="journal article" date="2019" name="Int. J. Syst. Evol. Microbiol.">
        <title>The Global Catalogue of Microorganisms (GCM) 10K type strain sequencing project: providing services to taxonomists for standard genome sequencing and annotation.</title>
        <authorList>
            <consortium name="The Broad Institute Genomics Platform"/>
            <consortium name="The Broad Institute Genome Sequencing Center for Infectious Disease"/>
            <person name="Wu L."/>
            <person name="Ma J."/>
        </authorList>
    </citation>
    <scope>NUCLEOTIDE SEQUENCE [LARGE SCALE GENOMIC DNA]</scope>
    <source>
        <strain evidence="3">JCM 13378</strain>
    </source>
</reference>
<dbReference type="InterPro" id="IPR011463">
    <property type="entry name" value="DUF1569"/>
</dbReference>
<protein>
    <recommendedName>
        <fullName evidence="4">Twin-arginine translocation pathway signal</fullName>
    </recommendedName>
</protein>
<gene>
    <name evidence="2" type="ORF">GCM10009092_41990</name>
</gene>
<organism evidence="2 3">
    <name type="scientific">Bowmanella denitrificans</name>
    <dbReference type="NCBI Taxonomy" id="366582"/>
    <lineage>
        <taxon>Bacteria</taxon>
        <taxon>Pseudomonadati</taxon>
        <taxon>Pseudomonadota</taxon>
        <taxon>Gammaproteobacteria</taxon>
        <taxon>Alteromonadales</taxon>
        <taxon>Alteromonadaceae</taxon>
        <taxon>Bowmanella</taxon>
    </lineage>
</organism>
<dbReference type="RefSeq" id="WP_343847376.1">
    <property type="nucleotide sequence ID" value="NZ_BAAAEI010000030.1"/>
</dbReference>
<dbReference type="Proteomes" id="UP001501757">
    <property type="component" value="Unassembled WGS sequence"/>
</dbReference>
<name>A0ABP3HNM1_9ALTE</name>